<organism evidence="1 2">
    <name type="scientific">Zopfia rhizophila CBS 207.26</name>
    <dbReference type="NCBI Taxonomy" id="1314779"/>
    <lineage>
        <taxon>Eukaryota</taxon>
        <taxon>Fungi</taxon>
        <taxon>Dikarya</taxon>
        <taxon>Ascomycota</taxon>
        <taxon>Pezizomycotina</taxon>
        <taxon>Dothideomycetes</taxon>
        <taxon>Dothideomycetes incertae sedis</taxon>
        <taxon>Zopfiaceae</taxon>
        <taxon>Zopfia</taxon>
    </lineage>
</organism>
<dbReference type="Proteomes" id="UP000800200">
    <property type="component" value="Unassembled WGS sequence"/>
</dbReference>
<name>A0A6A6D9P2_9PEZI</name>
<reference evidence="1" key="1">
    <citation type="journal article" date="2020" name="Stud. Mycol.">
        <title>101 Dothideomycetes genomes: a test case for predicting lifestyles and emergence of pathogens.</title>
        <authorList>
            <person name="Haridas S."/>
            <person name="Albert R."/>
            <person name="Binder M."/>
            <person name="Bloem J."/>
            <person name="Labutti K."/>
            <person name="Salamov A."/>
            <person name="Andreopoulos B."/>
            <person name="Baker S."/>
            <person name="Barry K."/>
            <person name="Bills G."/>
            <person name="Bluhm B."/>
            <person name="Cannon C."/>
            <person name="Castanera R."/>
            <person name="Culley D."/>
            <person name="Daum C."/>
            <person name="Ezra D."/>
            <person name="Gonzalez J."/>
            <person name="Henrissat B."/>
            <person name="Kuo A."/>
            <person name="Liang C."/>
            <person name="Lipzen A."/>
            <person name="Lutzoni F."/>
            <person name="Magnuson J."/>
            <person name="Mondo S."/>
            <person name="Nolan M."/>
            <person name="Ohm R."/>
            <person name="Pangilinan J."/>
            <person name="Park H.-J."/>
            <person name="Ramirez L."/>
            <person name="Alfaro M."/>
            <person name="Sun H."/>
            <person name="Tritt A."/>
            <person name="Yoshinaga Y."/>
            <person name="Zwiers L.-H."/>
            <person name="Turgeon B."/>
            <person name="Goodwin S."/>
            <person name="Spatafora J."/>
            <person name="Crous P."/>
            <person name="Grigoriev I."/>
        </authorList>
    </citation>
    <scope>NUCLEOTIDE SEQUENCE</scope>
    <source>
        <strain evidence="1">CBS 207.26</strain>
    </source>
</reference>
<gene>
    <name evidence="1" type="ORF">K469DRAFT_769306</name>
</gene>
<evidence type="ECO:0000313" key="2">
    <source>
        <dbReference type="Proteomes" id="UP000800200"/>
    </source>
</evidence>
<evidence type="ECO:0000313" key="1">
    <source>
        <dbReference type="EMBL" id="KAF2174919.1"/>
    </source>
</evidence>
<dbReference type="AlphaFoldDB" id="A0A6A6D9P2"/>
<feature type="non-terminal residue" evidence="1">
    <location>
        <position position="1"/>
    </location>
</feature>
<dbReference type="OrthoDB" id="5599418at2759"/>
<dbReference type="EMBL" id="ML994760">
    <property type="protein sequence ID" value="KAF2174919.1"/>
    <property type="molecule type" value="Genomic_DNA"/>
</dbReference>
<proteinExistence type="predicted"/>
<protein>
    <submittedName>
        <fullName evidence="1">Uncharacterized protein</fullName>
    </submittedName>
</protein>
<sequence>EAPQLRVGDKVWLKLKNKKLDWKNAKYTVENIISLHAIKLNTPPGLNLTFHVNRLRLVSNDLLLSQPTDNPQPSLI</sequence>
<accession>A0A6A6D9P2</accession>
<keyword evidence="2" id="KW-1185">Reference proteome</keyword>